<comment type="function">
    <text evidence="1">Efflux system for nickel and cobalt.</text>
</comment>
<dbReference type="EMBL" id="FIZP01000005">
    <property type="protein sequence ID" value="CZE47988.1"/>
    <property type="molecule type" value="Genomic_DNA"/>
</dbReference>
<organism evidence="15 16">
    <name type="scientific">Campylobacter geochelonis</name>
    <dbReference type="NCBI Taxonomy" id="1780362"/>
    <lineage>
        <taxon>Bacteria</taxon>
        <taxon>Pseudomonadati</taxon>
        <taxon>Campylobacterota</taxon>
        <taxon>Epsilonproteobacteria</taxon>
        <taxon>Campylobacterales</taxon>
        <taxon>Campylobacteraceae</taxon>
        <taxon>Campylobacter</taxon>
    </lineage>
</organism>
<accession>A0A128EI34</accession>
<evidence type="ECO:0000256" key="11">
    <source>
        <dbReference type="ARBA" id="ARBA00023136"/>
    </source>
</evidence>
<feature type="signal peptide" evidence="14">
    <location>
        <begin position="1"/>
        <end position="19"/>
    </location>
</feature>
<evidence type="ECO:0000256" key="9">
    <source>
        <dbReference type="ARBA" id="ARBA00023065"/>
    </source>
</evidence>
<evidence type="ECO:0000256" key="1">
    <source>
        <dbReference type="ARBA" id="ARBA00002510"/>
    </source>
</evidence>
<keyword evidence="12" id="KW-0170">Cobalt</keyword>
<evidence type="ECO:0000313" key="16">
    <source>
        <dbReference type="Proteomes" id="UP000069632"/>
    </source>
</evidence>
<dbReference type="OrthoDB" id="9812956at2"/>
<evidence type="ECO:0000256" key="14">
    <source>
        <dbReference type="SAM" id="SignalP"/>
    </source>
</evidence>
<feature type="transmembrane region" description="Helical" evidence="13">
    <location>
        <begin position="439"/>
        <end position="463"/>
    </location>
</feature>
<dbReference type="GO" id="GO:0006824">
    <property type="term" value="P:cobalt ion transport"/>
    <property type="evidence" value="ECO:0007669"/>
    <property type="project" value="UniProtKB-KW"/>
</dbReference>
<dbReference type="GO" id="GO:0046583">
    <property type="term" value="F:monoatomic cation efflux transmembrane transporter activity"/>
    <property type="evidence" value="ECO:0007669"/>
    <property type="project" value="TreeGrafter"/>
</dbReference>
<evidence type="ECO:0000256" key="2">
    <source>
        <dbReference type="ARBA" id="ARBA00004651"/>
    </source>
</evidence>
<keyword evidence="3" id="KW-0171">Cobalt transport</keyword>
<evidence type="ECO:0000256" key="4">
    <source>
        <dbReference type="ARBA" id="ARBA00022448"/>
    </source>
</evidence>
<protein>
    <recommendedName>
        <fullName evidence="13">Nickel/cobalt efflux system</fullName>
    </recommendedName>
</protein>
<dbReference type="Proteomes" id="UP000069632">
    <property type="component" value="Unassembled WGS sequence"/>
</dbReference>
<dbReference type="GO" id="GO:0032025">
    <property type="term" value="P:response to cobalt ion"/>
    <property type="evidence" value="ECO:0007669"/>
    <property type="project" value="TreeGrafter"/>
</dbReference>
<evidence type="ECO:0000256" key="7">
    <source>
        <dbReference type="ARBA" id="ARBA00022692"/>
    </source>
</evidence>
<dbReference type="PANTHER" id="PTHR40659:SF1">
    <property type="entry name" value="NICKEL_COBALT EFFLUX SYSTEM RCNA"/>
    <property type="match status" value="1"/>
</dbReference>
<dbReference type="GO" id="GO:0010045">
    <property type="term" value="P:response to nickel cation"/>
    <property type="evidence" value="ECO:0007669"/>
    <property type="project" value="TreeGrafter"/>
</dbReference>
<sequence>MRVFLTFIFATICSTQLYACALCALFTPTAHIQIELKTKNDSIDRIDFTWYFSQNFTNLTLQTYDVNSNLKLDKHELKEVSRAIVAYALPKDMLTKIQYYDMPDGKTIKVGGEFSNFSSQVLDNRLVFKFSKKVSVGIKKERVLKLISQDFEGYFKFTYLPTTPYQLNDNIYALTNSNLNATFIRLSDEFSPQKTQKSLKSLIQEHNKALDKSEKIDFVSKHTLGFLDKLKLTLKSNNAHPTFFGFLSIALISFIYGFFHAAGPGHAKLLTTSYFLANGEQNYKKALFFAIKIGIFHVGGALLLVVFSMFALEGVAKALNLNIANLTLKISAGIIIFIVFYIFLDKVKNLNAHEHHCNCGCHHKHKNEKSNKSEWLVALVAGIVPCPGTIVVFVLAFSLGSYLTSLMSAVFIALGMSVVIFLAAVLGSKINAFPKLQKFRLYIELGGLAIMLLLGVMMFLLSFKVNIL</sequence>
<keyword evidence="6" id="KW-0533">Nickel</keyword>
<evidence type="ECO:0000256" key="3">
    <source>
        <dbReference type="ARBA" id="ARBA00022426"/>
    </source>
</evidence>
<evidence type="ECO:0000256" key="8">
    <source>
        <dbReference type="ARBA" id="ARBA00022989"/>
    </source>
</evidence>
<dbReference type="PANTHER" id="PTHR40659">
    <property type="entry name" value="NICKEL/COBALT EFFLUX SYSTEM RCNA"/>
    <property type="match status" value="1"/>
</dbReference>
<dbReference type="InterPro" id="IPR051224">
    <property type="entry name" value="NiCoT_RcnA"/>
</dbReference>
<keyword evidence="7 13" id="KW-0812">Transmembrane</keyword>
<feature type="chain" id="PRO_5007281537" description="Nickel/cobalt efflux system" evidence="14">
    <location>
        <begin position="20"/>
        <end position="468"/>
    </location>
</feature>
<keyword evidence="10" id="KW-0921">Nickel transport</keyword>
<keyword evidence="8 13" id="KW-1133">Transmembrane helix</keyword>
<feature type="transmembrane region" description="Helical" evidence="13">
    <location>
        <begin position="375"/>
        <end position="400"/>
    </location>
</feature>
<keyword evidence="11 13" id="KW-0472">Membrane</keyword>
<proteinExistence type="inferred from homology"/>
<keyword evidence="16" id="KW-1185">Reference proteome</keyword>
<comment type="subcellular location">
    <subcellularLocation>
        <location evidence="2 13">Cell membrane</location>
        <topology evidence="2 13">Multi-pass membrane protein</topology>
    </subcellularLocation>
</comment>
<keyword evidence="5" id="KW-1003">Cell membrane</keyword>
<feature type="transmembrane region" description="Helical" evidence="13">
    <location>
        <begin position="406"/>
        <end position="427"/>
    </location>
</feature>
<evidence type="ECO:0000256" key="10">
    <source>
        <dbReference type="ARBA" id="ARBA00023112"/>
    </source>
</evidence>
<feature type="transmembrane region" description="Helical" evidence="13">
    <location>
        <begin position="286"/>
        <end position="311"/>
    </location>
</feature>
<dbReference type="Pfam" id="PF03824">
    <property type="entry name" value="NicO"/>
    <property type="match status" value="1"/>
</dbReference>
<feature type="transmembrane region" description="Helical" evidence="13">
    <location>
        <begin position="323"/>
        <end position="344"/>
    </location>
</feature>
<dbReference type="RefSeq" id="WP_075540267.1">
    <property type="nucleotide sequence ID" value="NZ_CP053844.1"/>
</dbReference>
<dbReference type="AlphaFoldDB" id="A0A128EI34"/>
<evidence type="ECO:0000313" key="15">
    <source>
        <dbReference type="EMBL" id="CZE47988.1"/>
    </source>
</evidence>
<keyword evidence="4 13" id="KW-0813">Transport</keyword>
<dbReference type="GO" id="GO:0005886">
    <property type="term" value="C:plasma membrane"/>
    <property type="evidence" value="ECO:0007669"/>
    <property type="project" value="UniProtKB-SubCell"/>
</dbReference>
<evidence type="ECO:0000256" key="5">
    <source>
        <dbReference type="ARBA" id="ARBA00022475"/>
    </source>
</evidence>
<dbReference type="GO" id="GO:0015099">
    <property type="term" value="F:nickel cation transmembrane transporter activity"/>
    <property type="evidence" value="ECO:0007669"/>
    <property type="project" value="UniProtKB-UniRule"/>
</dbReference>
<gene>
    <name evidence="15" type="ORF">ERS672216_01171</name>
</gene>
<dbReference type="InterPro" id="IPR011541">
    <property type="entry name" value="Ni/Co_transpt_high_affinity"/>
</dbReference>
<evidence type="ECO:0000256" key="6">
    <source>
        <dbReference type="ARBA" id="ARBA00022596"/>
    </source>
</evidence>
<comment type="similarity">
    <text evidence="13">Belongs to the NiCoT transporter (TC 2.A.52) family.</text>
</comment>
<evidence type="ECO:0000256" key="12">
    <source>
        <dbReference type="ARBA" id="ARBA00023285"/>
    </source>
</evidence>
<feature type="transmembrane region" description="Helical" evidence="13">
    <location>
        <begin position="243"/>
        <end position="265"/>
    </location>
</feature>
<name>A0A128EI34_9BACT</name>
<keyword evidence="14" id="KW-0732">Signal</keyword>
<reference evidence="15 16" key="1">
    <citation type="submission" date="2016-02" db="EMBL/GenBank/DDBJ databases">
        <authorList>
            <consortium name="Pathogen Informatics"/>
        </authorList>
    </citation>
    <scope>NUCLEOTIDE SEQUENCE [LARGE SCALE GENOMIC DNA]</scope>
    <source>
        <strain evidence="15 16">RC20</strain>
    </source>
</reference>
<evidence type="ECO:0000256" key="13">
    <source>
        <dbReference type="RuleBase" id="RU362101"/>
    </source>
</evidence>
<keyword evidence="9" id="KW-0406">Ion transport</keyword>